<dbReference type="GO" id="GO:0005886">
    <property type="term" value="C:plasma membrane"/>
    <property type="evidence" value="ECO:0007669"/>
    <property type="project" value="UniProtKB-SubCell"/>
</dbReference>
<dbReference type="InterPro" id="IPR045583">
    <property type="entry name" value="KPBA/B_C"/>
</dbReference>
<evidence type="ECO:0000259" key="4">
    <source>
        <dbReference type="Pfam" id="PF19292"/>
    </source>
</evidence>
<comment type="subcellular location">
    <subcellularLocation>
        <location evidence="2">Cell membrane</location>
        <topology evidence="2">Lipid-anchor</topology>
        <orientation evidence="2">Cytoplasmic side</orientation>
    </subcellularLocation>
</comment>
<evidence type="ECO:0000256" key="2">
    <source>
        <dbReference type="RuleBase" id="RU364123"/>
    </source>
</evidence>
<keyword evidence="2" id="KW-0321">Glycogen metabolism</keyword>
<reference evidence="7" key="1">
    <citation type="submission" date="2016-06" db="UniProtKB">
        <authorList>
            <consortium name="WormBaseParasite"/>
        </authorList>
    </citation>
    <scope>IDENTIFICATION</scope>
</reference>
<evidence type="ECO:0000313" key="7">
    <source>
        <dbReference type="WBParaSite" id="ECPE_0000921101-mRNA-1"/>
    </source>
</evidence>
<dbReference type="EMBL" id="UZAN01047038">
    <property type="protein sequence ID" value="VDP84936.1"/>
    <property type="molecule type" value="Genomic_DNA"/>
</dbReference>
<keyword evidence="1 2" id="KW-0119">Carbohydrate metabolism</keyword>
<sequence>MDWENVDIDIDFGESYPIVKYATFLCHVLFSPLSGFKSTANLDPSKWYIETKQTISFPSQTFQKFVSSGCVEHLDFLPLWTATGDYFQRLREVETGRSFRSLDDLPREVAATASGPPLARTNGSVYVPSGQEVVRIMHAMDRKCFQSCSESQLLEHAFYPGEDPFSLASRVAAMHELTERNGLDFMFTYADRRHCVRDYLTDLSRMAGIQQVCWLLEAMKLQLEHESIGDQRELTPFNLDDPGTPTVGPAASVTGHQRSLGACHLYNLPPCMVKDLLLRTLRAGQLFSCTPTVSDRMESLNDSTGQQTEEPRTPRRRFRIRRQPETTSNRPSGSVSRIPDALFQRQLDGCLGRVPPTFYQALYTILERSPHGVLICNKLLSQKPTLTDMTPYDLNFIDEVEWLLRPIGDPAYRSLFVETVMVIAVILDRNKELSFKDTVDIKLVIQDAMAAFTKDRHEHA</sequence>
<dbReference type="GO" id="GO:0005516">
    <property type="term" value="F:calmodulin binding"/>
    <property type="evidence" value="ECO:0007669"/>
    <property type="project" value="UniProtKB-KW"/>
</dbReference>
<feature type="region of interest" description="Disordered" evidence="3">
    <location>
        <begin position="295"/>
        <end position="336"/>
    </location>
</feature>
<evidence type="ECO:0000313" key="6">
    <source>
        <dbReference type="Proteomes" id="UP000272942"/>
    </source>
</evidence>
<dbReference type="GO" id="GO:0005964">
    <property type="term" value="C:phosphorylase kinase complex"/>
    <property type="evidence" value="ECO:0007669"/>
    <property type="project" value="TreeGrafter"/>
</dbReference>
<keyword evidence="6" id="KW-1185">Reference proteome</keyword>
<organism evidence="7">
    <name type="scientific">Echinostoma caproni</name>
    <dbReference type="NCBI Taxonomy" id="27848"/>
    <lineage>
        <taxon>Eukaryota</taxon>
        <taxon>Metazoa</taxon>
        <taxon>Spiralia</taxon>
        <taxon>Lophotrochozoa</taxon>
        <taxon>Platyhelminthes</taxon>
        <taxon>Trematoda</taxon>
        <taxon>Digenea</taxon>
        <taxon>Plagiorchiida</taxon>
        <taxon>Echinostomata</taxon>
        <taxon>Echinostomatoidea</taxon>
        <taxon>Echinostomatidae</taxon>
        <taxon>Echinostoma</taxon>
    </lineage>
</organism>
<dbReference type="Proteomes" id="UP000272942">
    <property type="component" value="Unassembled WGS sequence"/>
</dbReference>
<comment type="similarity">
    <text evidence="2">Belongs to the phosphorylase b kinase regulatory chain family.</text>
</comment>
<dbReference type="PANTHER" id="PTHR10749:SF8">
    <property type="entry name" value="PHOSPHORYLASE B KINASE REGULATORY SUBUNIT BETA"/>
    <property type="match status" value="1"/>
</dbReference>
<dbReference type="InterPro" id="IPR008734">
    <property type="entry name" value="PHK_A/B_su"/>
</dbReference>
<dbReference type="PANTHER" id="PTHR10749">
    <property type="entry name" value="PHOSPHORYLASE B KINASE REGULATORY SUBUNIT"/>
    <property type="match status" value="1"/>
</dbReference>
<keyword evidence="2" id="KW-0112">Calmodulin-binding</keyword>
<keyword evidence="2" id="KW-0449">Lipoprotein</keyword>
<dbReference type="OrthoDB" id="5971574at2759"/>
<evidence type="ECO:0000256" key="1">
    <source>
        <dbReference type="ARBA" id="ARBA00023277"/>
    </source>
</evidence>
<name>A0A183AQE8_9TREM</name>
<evidence type="ECO:0000313" key="5">
    <source>
        <dbReference type="EMBL" id="VDP84936.1"/>
    </source>
</evidence>
<reference evidence="5 6" key="2">
    <citation type="submission" date="2018-11" db="EMBL/GenBank/DDBJ databases">
        <authorList>
            <consortium name="Pathogen Informatics"/>
        </authorList>
    </citation>
    <scope>NUCLEOTIDE SEQUENCE [LARGE SCALE GENOMIC DNA]</scope>
    <source>
        <strain evidence="5 6">Egypt</strain>
    </source>
</reference>
<dbReference type="Pfam" id="PF19292">
    <property type="entry name" value="KPBB_C"/>
    <property type="match status" value="1"/>
</dbReference>
<accession>A0A183AQE8</accession>
<keyword evidence="2" id="KW-0636">Prenylation</keyword>
<keyword evidence="2" id="KW-0472">Membrane</keyword>
<evidence type="ECO:0000256" key="3">
    <source>
        <dbReference type="SAM" id="MobiDB-lite"/>
    </source>
</evidence>
<dbReference type="UniPathway" id="UPA00163"/>
<dbReference type="AlphaFoldDB" id="A0A183AQE8"/>
<feature type="domain" description="Phosphorylase b kinase regulatory subunit alpha/beta C-terminal" evidence="4">
    <location>
        <begin position="336"/>
        <end position="450"/>
    </location>
</feature>
<dbReference type="GO" id="GO:0005977">
    <property type="term" value="P:glycogen metabolic process"/>
    <property type="evidence" value="ECO:0007669"/>
    <property type="project" value="UniProtKB-UniPathway"/>
</dbReference>
<comment type="pathway">
    <text evidence="2">Glycan biosynthesis; glycogen metabolism.</text>
</comment>
<keyword evidence="2" id="KW-1003">Cell membrane</keyword>
<comment type="function">
    <text evidence="2">Phosphorylase b kinase catalyzes the phosphorylation of serine in certain substrates, including troponin I.</text>
</comment>
<proteinExistence type="inferred from homology"/>
<gene>
    <name evidence="5" type="ORF">ECPE_LOCUS9183</name>
</gene>
<protein>
    <recommendedName>
        <fullName evidence="2">Phosphorylase b kinase regulatory subunit</fullName>
    </recommendedName>
</protein>
<dbReference type="WBParaSite" id="ECPE_0000921101-mRNA-1">
    <property type="protein sequence ID" value="ECPE_0000921101-mRNA-1"/>
    <property type="gene ID" value="ECPE_0000921101"/>
</dbReference>